<name>A0A6A6UY33_9PLEO</name>
<gene>
    <name evidence="2" type="ORF">M011DRAFT_462872</name>
</gene>
<feature type="region of interest" description="Disordered" evidence="1">
    <location>
        <begin position="1"/>
        <end position="60"/>
    </location>
</feature>
<keyword evidence="3" id="KW-1185">Reference proteome</keyword>
<organism evidence="2 3">
    <name type="scientific">Sporormia fimetaria CBS 119925</name>
    <dbReference type="NCBI Taxonomy" id="1340428"/>
    <lineage>
        <taxon>Eukaryota</taxon>
        <taxon>Fungi</taxon>
        <taxon>Dikarya</taxon>
        <taxon>Ascomycota</taxon>
        <taxon>Pezizomycotina</taxon>
        <taxon>Dothideomycetes</taxon>
        <taxon>Pleosporomycetidae</taxon>
        <taxon>Pleosporales</taxon>
        <taxon>Sporormiaceae</taxon>
        <taxon>Sporormia</taxon>
    </lineage>
</organism>
<sequence>MSMRKEENPELQGSLDSRHLISPPDTVRGSTSPSLKASDKAWSPSASTRSDREISDRGQVGDPKTAIGLLYFQLDECPELKVFDIYTCTVGGEKVGSRKLRFKAIQEVLRNPVFERFREITAVIPAKQHKTINNCDHLIIPAVDENAFQMVLQRVENDPNFWPSETEQIVQSGGRGMPAVKIALRCEVRAKSYRSIQDKGDNDSLYPEYFQMVLRTIATRSDERYMSDSVYKSNSVLWEPLSESRDDLFAESRVTSRKGRLDRCSAISPRIQYKLSVDKDHASKILLDVNVVPYLSKKSIDEVVFDLSGAMFSASLIIKTSKRLDEYSLGFTWNVYTGRERTKTDLLTED</sequence>
<evidence type="ECO:0000256" key="1">
    <source>
        <dbReference type="SAM" id="MobiDB-lite"/>
    </source>
</evidence>
<evidence type="ECO:0000313" key="3">
    <source>
        <dbReference type="Proteomes" id="UP000799440"/>
    </source>
</evidence>
<reference evidence="2" key="1">
    <citation type="journal article" date="2020" name="Stud. Mycol.">
        <title>101 Dothideomycetes genomes: a test case for predicting lifestyles and emergence of pathogens.</title>
        <authorList>
            <person name="Haridas S."/>
            <person name="Albert R."/>
            <person name="Binder M."/>
            <person name="Bloem J."/>
            <person name="Labutti K."/>
            <person name="Salamov A."/>
            <person name="Andreopoulos B."/>
            <person name="Baker S."/>
            <person name="Barry K."/>
            <person name="Bills G."/>
            <person name="Bluhm B."/>
            <person name="Cannon C."/>
            <person name="Castanera R."/>
            <person name="Culley D."/>
            <person name="Daum C."/>
            <person name="Ezra D."/>
            <person name="Gonzalez J."/>
            <person name="Henrissat B."/>
            <person name="Kuo A."/>
            <person name="Liang C."/>
            <person name="Lipzen A."/>
            <person name="Lutzoni F."/>
            <person name="Magnuson J."/>
            <person name="Mondo S."/>
            <person name="Nolan M."/>
            <person name="Ohm R."/>
            <person name="Pangilinan J."/>
            <person name="Park H.-J."/>
            <person name="Ramirez L."/>
            <person name="Alfaro M."/>
            <person name="Sun H."/>
            <person name="Tritt A."/>
            <person name="Yoshinaga Y."/>
            <person name="Zwiers L.-H."/>
            <person name="Turgeon B."/>
            <person name="Goodwin S."/>
            <person name="Spatafora J."/>
            <person name="Crous P."/>
            <person name="Grigoriev I."/>
        </authorList>
    </citation>
    <scope>NUCLEOTIDE SEQUENCE</scope>
    <source>
        <strain evidence="2">CBS 119925</strain>
    </source>
</reference>
<accession>A0A6A6UY33</accession>
<proteinExistence type="predicted"/>
<dbReference type="EMBL" id="MU006620">
    <property type="protein sequence ID" value="KAF2741907.1"/>
    <property type="molecule type" value="Genomic_DNA"/>
</dbReference>
<dbReference type="AlphaFoldDB" id="A0A6A6UY33"/>
<dbReference type="Proteomes" id="UP000799440">
    <property type="component" value="Unassembled WGS sequence"/>
</dbReference>
<evidence type="ECO:0000313" key="2">
    <source>
        <dbReference type="EMBL" id="KAF2741907.1"/>
    </source>
</evidence>
<protein>
    <submittedName>
        <fullName evidence="2">Uncharacterized protein</fullName>
    </submittedName>
</protein>